<keyword evidence="2" id="KW-1185">Reference proteome</keyword>
<gene>
    <name evidence="1" type="ORF">QBC42DRAFT_350263</name>
</gene>
<dbReference type="AlphaFoldDB" id="A0AAV9HAK2"/>
<accession>A0AAV9HAK2</accession>
<reference evidence="1" key="2">
    <citation type="submission" date="2023-06" db="EMBL/GenBank/DDBJ databases">
        <authorList>
            <consortium name="Lawrence Berkeley National Laboratory"/>
            <person name="Mondo S.J."/>
            <person name="Hensen N."/>
            <person name="Bonometti L."/>
            <person name="Westerberg I."/>
            <person name="Brannstrom I.O."/>
            <person name="Guillou S."/>
            <person name="Cros-Aarteil S."/>
            <person name="Calhoun S."/>
            <person name="Haridas S."/>
            <person name="Kuo A."/>
            <person name="Pangilinan J."/>
            <person name="Riley R."/>
            <person name="Labutti K."/>
            <person name="Andreopoulos B."/>
            <person name="Lipzen A."/>
            <person name="Chen C."/>
            <person name="Yanf M."/>
            <person name="Daum C."/>
            <person name="Ng V."/>
            <person name="Clum A."/>
            <person name="Steindorff A."/>
            <person name="Ohm R."/>
            <person name="Martin F."/>
            <person name="Silar P."/>
            <person name="Natvig D."/>
            <person name="Lalanne C."/>
            <person name="Gautier V."/>
            <person name="Ament-Velasquez S.L."/>
            <person name="Kruys A."/>
            <person name="Hutchinson M.I."/>
            <person name="Powell A.J."/>
            <person name="Barry K."/>
            <person name="Miller A.N."/>
            <person name="Grigoriev I.V."/>
            <person name="Debuchy R."/>
            <person name="Gladieux P."/>
            <person name="Thoren M.H."/>
            <person name="Johannesson H."/>
        </authorList>
    </citation>
    <scope>NUCLEOTIDE SEQUENCE</scope>
    <source>
        <strain evidence="1">PSN324</strain>
    </source>
</reference>
<evidence type="ECO:0000313" key="1">
    <source>
        <dbReference type="EMBL" id="KAK4457683.1"/>
    </source>
</evidence>
<organism evidence="1 2">
    <name type="scientific">Cladorrhinum samala</name>
    <dbReference type="NCBI Taxonomy" id="585594"/>
    <lineage>
        <taxon>Eukaryota</taxon>
        <taxon>Fungi</taxon>
        <taxon>Dikarya</taxon>
        <taxon>Ascomycota</taxon>
        <taxon>Pezizomycotina</taxon>
        <taxon>Sordariomycetes</taxon>
        <taxon>Sordariomycetidae</taxon>
        <taxon>Sordariales</taxon>
        <taxon>Podosporaceae</taxon>
        <taxon>Cladorrhinum</taxon>
    </lineage>
</organism>
<proteinExistence type="predicted"/>
<protein>
    <submittedName>
        <fullName evidence="1">Uncharacterized protein</fullName>
    </submittedName>
</protein>
<comment type="caution">
    <text evidence="1">The sequence shown here is derived from an EMBL/GenBank/DDBJ whole genome shotgun (WGS) entry which is preliminary data.</text>
</comment>
<evidence type="ECO:0000313" key="2">
    <source>
        <dbReference type="Proteomes" id="UP001321749"/>
    </source>
</evidence>
<reference evidence="1" key="1">
    <citation type="journal article" date="2023" name="Mol. Phylogenet. Evol.">
        <title>Genome-scale phylogeny and comparative genomics of the fungal order Sordariales.</title>
        <authorList>
            <person name="Hensen N."/>
            <person name="Bonometti L."/>
            <person name="Westerberg I."/>
            <person name="Brannstrom I.O."/>
            <person name="Guillou S."/>
            <person name="Cros-Aarteil S."/>
            <person name="Calhoun S."/>
            <person name="Haridas S."/>
            <person name="Kuo A."/>
            <person name="Mondo S."/>
            <person name="Pangilinan J."/>
            <person name="Riley R."/>
            <person name="LaButti K."/>
            <person name="Andreopoulos B."/>
            <person name="Lipzen A."/>
            <person name="Chen C."/>
            <person name="Yan M."/>
            <person name="Daum C."/>
            <person name="Ng V."/>
            <person name="Clum A."/>
            <person name="Steindorff A."/>
            <person name="Ohm R.A."/>
            <person name="Martin F."/>
            <person name="Silar P."/>
            <person name="Natvig D.O."/>
            <person name="Lalanne C."/>
            <person name="Gautier V."/>
            <person name="Ament-Velasquez S.L."/>
            <person name="Kruys A."/>
            <person name="Hutchinson M.I."/>
            <person name="Powell A.J."/>
            <person name="Barry K."/>
            <person name="Miller A.N."/>
            <person name="Grigoriev I.V."/>
            <person name="Debuchy R."/>
            <person name="Gladieux P."/>
            <person name="Hiltunen Thoren M."/>
            <person name="Johannesson H."/>
        </authorList>
    </citation>
    <scope>NUCLEOTIDE SEQUENCE</scope>
    <source>
        <strain evidence="1">PSN324</strain>
    </source>
</reference>
<dbReference type="Proteomes" id="UP001321749">
    <property type="component" value="Unassembled WGS sequence"/>
</dbReference>
<sequence length="290" mass="32445">MSTPAALAEPGPHGLPMRFQTRKGGWNGMKLCGADTKAPLHFINQRSGKTRQVLHQSAHKKDKSPALITVQKPHYRSNLSSDRDDFRIILHPAGSNGRRTLDEGIEMEYKTSKELSGKYIDFKHRPTWEFTMRVGPANQQEVFRWIKPQGSCQELKTTYKAELPIVKAGMPRPKSGMITRLVRGYVLVRMSGKVCSAQQQGVEGDDETPLGFDKDGREIVASCARGGSGWIGGNKMFFQFWGSGCTGELGEDFTRVAAITGAALWHDDILKEKAENARKNAQRNRQMNRR</sequence>
<dbReference type="EMBL" id="MU865102">
    <property type="protein sequence ID" value="KAK4457683.1"/>
    <property type="molecule type" value="Genomic_DNA"/>
</dbReference>
<name>A0AAV9HAK2_9PEZI</name>